<comment type="caution">
    <text evidence="1">The sequence shown here is derived from an EMBL/GenBank/DDBJ whole genome shotgun (WGS) entry which is preliminary data.</text>
</comment>
<dbReference type="EMBL" id="CAOF01000120">
    <property type="protein sequence ID" value="CCO47433.1"/>
    <property type="molecule type" value="Genomic_DNA"/>
</dbReference>
<evidence type="ECO:0000313" key="1">
    <source>
        <dbReference type="EMBL" id="CCO47433.1"/>
    </source>
</evidence>
<evidence type="ECO:0000313" key="2">
    <source>
        <dbReference type="Proteomes" id="UP000018211"/>
    </source>
</evidence>
<proteinExistence type="predicted"/>
<sequence length="42" mass="4849">MLLVLVPFYFNVLPPFVYLVSLSFSLRKLGGFIVVDYLLLIE</sequence>
<organism evidence="1 2">
    <name type="scientific">Vibrio nigripulchritudo SOn1</name>
    <dbReference type="NCBI Taxonomy" id="1238450"/>
    <lineage>
        <taxon>Bacteria</taxon>
        <taxon>Pseudomonadati</taxon>
        <taxon>Pseudomonadota</taxon>
        <taxon>Gammaproteobacteria</taxon>
        <taxon>Vibrionales</taxon>
        <taxon>Vibrionaceae</taxon>
        <taxon>Vibrio</taxon>
    </lineage>
</organism>
<protein>
    <submittedName>
        <fullName evidence="1">Uncharacterized protein</fullName>
    </submittedName>
</protein>
<accession>A0AAV2VRU5</accession>
<name>A0AAV2VRU5_9VIBR</name>
<reference evidence="1 2" key="1">
    <citation type="journal article" date="2013" name="ISME J.">
        <title>Comparative genomics of pathogenic lineages of Vibrio nigripulchritudo identifies virulence-associated traits.</title>
        <authorList>
            <person name="Goudenege D."/>
            <person name="Labreuche Y."/>
            <person name="Krin E."/>
            <person name="Ansquer D."/>
            <person name="Mangenot S."/>
            <person name="Calteau A."/>
            <person name="Medigue C."/>
            <person name="Mazel D."/>
            <person name="Polz M.F."/>
            <person name="Le Roux F."/>
        </authorList>
    </citation>
    <scope>NUCLEOTIDE SEQUENCE [LARGE SCALE GENOMIC DNA]</scope>
    <source>
        <strain evidence="1 2">SOn1</strain>
    </source>
</reference>
<dbReference type="AlphaFoldDB" id="A0AAV2VRU5"/>
<gene>
    <name evidence="1" type="ORF">VIBNISOn1_30127</name>
</gene>
<dbReference type="Proteomes" id="UP000018211">
    <property type="component" value="Unassembled WGS sequence"/>
</dbReference>